<keyword evidence="2" id="KW-0479">Metal-binding</keyword>
<keyword evidence="8" id="KW-0239">DNA-directed DNA polymerase</keyword>
<dbReference type="SUPFAM" id="SSF57756">
    <property type="entry name" value="Retrovirus zinc finger-like domains"/>
    <property type="match status" value="1"/>
</dbReference>
<dbReference type="AlphaFoldDB" id="A0A250XLD0"/>
<dbReference type="GO" id="GO:0008270">
    <property type="term" value="F:zinc ion binding"/>
    <property type="evidence" value="ECO:0007669"/>
    <property type="project" value="UniProtKB-KW"/>
</dbReference>
<dbReference type="InterPro" id="IPR039537">
    <property type="entry name" value="Retrotran_Ty1/copia-like"/>
</dbReference>
<protein>
    <recommendedName>
        <fullName evidence="12">CCHC-type domain-containing protein</fullName>
    </recommendedName>
</protein>
<evidence type="ECO:0000256" key="7">
    <source>
        <dbReference type="ARBA" id="ARBA00022918"/>
    </source>
</evidence>
<comment type="caution">
    <text evidence="13">The sequence shown here is derived from an EMBL/GenBank/DDBJ whole genome shotgun (WGS) entry which is preliminary data.</text>
</comment>
<dbReference type="Gene3D" id="3.30.420.10">
    <property type="entry name" value="Ribonuclease H-like superfamily/Ribonuclease H"/>
    <property type="match status" value="1"/>
</dbReference>
<keyword evidence="6" id="KW-0229">DNA integration</keyword>
<dbReference type="EMBL" id="BEGY01000110">
    <property type="protein sequence ID" value="GAX83911.1"/>
    <property type="molecule type" value="Genomic_DNA"/>
</dbReference>
<dbReference type="GO" id="GO:0003964">
    <property type="term" value="F:RNA-directed DNA polymerase activity"/>
    <property type="evidence" value="ECO:0007669"/>
    <property type="project" value="UniProtKB-KW"/>
</dbReference>
<keyword evidence="9" id="KW-0233">DNA recombination</keyword>
<keyword evidence="5" id="KW-0460">Magnesium</keyword>
<dbReference type="GO" id="GO:0003676">
    <property type="term" value="F:nucleic acid binding"/>
    <property type="evidence" value="ECO:0007669"/>
    <property type="project" value="InterPro"/>
</dbReference>
<proteinExistence type="predicted"/>
<dbReference type="PANTHER" id="PTHR42648:SF11">
    <property type="entry name" value="TRANSPOSON TY4-P GAG-POL POLYPROTEIN"/>
    <property type="match status" value="1"/>
</dbReference>
<feature type="region of interest" description="Disordered" evidence="11">
    <location>
        <begin position="166"/>
        <end position="254"/>
    </location>
</feature>
<dbReference type="Gene3D" id="4.10.60.10">
    <property type="entry name" value="Zinc finger, CCHC-type"/>
    <property type="match status" value="1"/>
</dbReference>
<keyword evidence="8" id="KW-0808">Transferase</keyword>
<keyword evidence="4" id="KW-0378">Hydrolase</keyword>
<evidence type="ECO:0000313" key="13">
    <source>
        <dbReference type="EMBL" id="GAX83911.1"/>
    </source>
</evidence>
<keyword evidence="10" id="KW-0862">Zinc</keyword>
<dbReference type="OrthoDB" id="1932348at2759"/>
<evidence type="ECO:0000256" key="9">
    <source>
        <dbReference type="ARBA" id="ARBA00023172"/>
    </source>
</evidence>
<name>A0A250XLD0_9CHLO</name>
<keyword evidence="3" id="KW-0255">Endonuclease</keyword>
<accession>A0A250XLD0</accession>
<dbReference type="Proteomes" id="UP000232323">
    <property type="component" value="Unassembled WGS sequence"/>
</dbReference>
<dbReference type="InterPro" id="IPR001878">
    <property type="entry name" value="Znf_CCHC"/>
</dbReference>
<reference evidence="13 14" key="1">
    <citation type="submission" date="2017-08" db="EMBL/GenBank/DDBJ databases">
        <title>Acidophilic green algal genome provides insights into adaptation to an acidic environment.</title>
        <authorList>
            <person name="Hirooka S."/>
            <person name="Hirose Y."/>
            <person name="Kanesaki Y."/>
            <person name="Higuchi S."/>
            <person name="Fujiwara T."/>
            <person name="Onuma R."/>
            <person name="Era A."/>
            <person name="Ohbayashi R."/>
            <person name="Uzuka A."/>
            <person name="Nozaki H."/>
            <person name="Yoshikawa H."/>
            <person name="Miyagishima S.Y."/>
        </authorList>
    </citation>
    <scope>NUCLEOTIDE SEQUENCE [LARGE SCALE GENOMIC DNA]</scope>
    <source>
        <strain evidence="13 14">NIES-2499</strain>
    </source>
</reference>
<dbReference type="SMART" id="SM00343">
    <property type="entry name" value="ZnF_C2HC"/>
    <property type="match status" value="1"/>
</dbReference>
<keyword evidence="7" id="KW-0695">RNA-directed DNA polymerase</keyword>
<dbReference type="GO" id="GO:0003887">
    <property type="term" value="F:DNA-directed DNA polymerase activity"/>
    <property type="evidence" value="ECO:0007669"/>
    <property type="project" value="UniProtKB-KW"/>
</dbReference>
<dbReference type="GO" id="GO:0006310">
    <property type="term" value="P:DNA recombination"/>
    <property type="evidence" value="ECO:0007669"/>
    <property type="project" value="UniProtKB-KW"/>
</dbReference>
<dbReference type="InterPro" id="IPR012337">
    <property type="entry name" value="RNaseH-like_sf"/>
</dbReference>
<evidence type="ECO:0000256" key="5">
    <source>
        <dbReference type="ARBA" id="ARBA00022842"/>
    </source>
</evidence>
<dbReference type="InterPro" id="IPR036875">
    <property type="entry name" value="Znf_CCHC_sf"/>
</dbReference>
<evidence type="ECO:0000256" key="1">
    <source>
        <dbReference type="ARBA" id="ARBA00022722"/>
    </source>
</evidence>
<dbReference type="GO" id="GO:0004519">
    <property type="term" value="F:endonuclease activity"/>
    <property type="evidence" value="ECO:0007669"/>
    <property type="project" value="UniProtKB-KW"/>
</dbReference>
<evidence type="ECO:0000256" key="6">
    <source>
        <dbReference type="ARBA" id="ARBA00022908"/>
    </source>
</evidence>
<sequence>MSQKGVSEIFYKEASTNPQEAAIFDRLWGTLGNNVGTLFRSILTEAKSKASANENYALTAYKRIQQQCLGNLALQKSQLLREWHSFTQHPTESVDEYVERFNRQRTLRETVTGKKIEESEAVLHFLHCCNNSSVKHLICLLTTDTKPLYSSVEEAATKLRMDEFNSKSARGRNASSKHNVEAPGFGGFGHHESGPSSSSHGRGHDSRGQHYGKGKQNAGGRSGRQQHPSGGRGGGKPHVAAPAHPPNAPPPRNKDITCLLCQETGHMMRECPYKDIISSAISNHKRAVAPGLLTVTKAPKFVTAAAGAGLELGDSNSFVVDTGSAYHNVFDRSILHHFKPVTEGQERGIQMPNGMVEPILGTGSVYLEVKTPCGAENTAKYKGARFEDSKGGGKLLYKPGEAIPSVLCELHKNVHVMKCRPIPVEPAELAQQSMVLLSGATASEVKQYEAERLHRALGHPGNSALVKTLEGHVEGTSVTPEAVKQLWACEQCLAGKQTRNPFPDSGRATDWKLGELIVFDLFVALANVVSQHGYKYQLTVVDYYSRYCLVSFLSHKNDAFSHMKKVYKFVERQTGNNTKCFRIDRGGAIGIVPTNT</sequence>
<keyword evidence="10" id="KW-0863">Zinc-finger</keyword>
<keyword evidence="14" id="KW-1185">Reference proteome</keyword>
<evidence type="ECO:0000313" key="14">
    <source>
        <dbReference type="Proteomes" id="UP000232323"/>
    </source>
</evidence>
<feature type="domain" description="CCHC-type" evidence="12">
    <location>
        <begin position="258"/>
        <end position="272"/>
    </location>
</feature>
<evidence type="ECO:0000256" key="3">
    <source>
        <dbReference type="ARBA" id="ARBA00022759"/>
    </source>
</evidence>
<evidence type="ECO:0000256" key="4">
    <source>
        <dbReference type="ARBA" id="ARBA00022801"/>
    </source>
</evidence>
<evidence type="ECO:0000256" key="8">
    <source>
        <dbReference type="ARBA" id="ARBA00022932"/>
    </source>
</evidence>
<dbReference type="STRING" id="1157962.A0A250XLD0"/>
<dbReference type="InterPro" id="IPR036397">
    <property type="entry name" value="RNaseH_sf"/>
</dbReference>
<evidence type="ECO:0000259" key="12">
    <source>
        <dbReference type="PROSITE" id="PS50158"/>
    </source>
</evidence>
<evidence type="ECO:0000256" key="11">
    <source>
        <dbReference type="SAM" id="MobiDB-lite"/>
    </source>
</evidence>
<dbReference type="GO" id="GO:0016787">
    <property type="term" value="F:hydrolase activity"/>
    <property type="evidence" value="ECO:0007669"/>
    <property type="project" value="UniProtKB-KW"/>
</dbReference>
<evidence type="ECO:0000256" key="2">
    <source>
        <dbReference type="ARBA" id="ARBA00022723"/>
    </source>
</evidence>
<organism evidence="13 14">
    <name type="scientific">Chlamydomonas eustigma</name>
    <dbReference type="NCBI Taxonomy" id="1157962"/>
    <lineage>
        <taxon>Eukaryota</taxon>
        <taxon>Viridiplantae</taxon>
        <taxon>Chlorophyta</taxon>
        <taxon>core chlorophytes</taxon>
        <taxon>Chlorophyceae</taxon>
        <taxon>CS clade</taxon>
        <taxon>Chlamydomonadales</taxon>
        <taxon>Chlamydomonadaceae</taxon>
        <taxon>Chlamydomonas</taxon>
    </lineage>
</organism>
<dbReference type="PANTHER" id="PTHR42648">
    <property type="entry name" value="TRANSPOSASE, PUTATIVE-RELATED"/>
    <property type="match status" value="1"/>
</dbReference>
<keyword evidence="8" id="KW-0548">Nucleotidyltransferase</keyword>
<dbReference type="GO" id="GO:0015074">
    <property type="term" value="P:DNA integration"/>
    <property type="evidence" value="ECO:0007669"/>
    <property type="project" value="UniProtKB-KW"/>
</dbReference>
<evidence type="ECO:0000256" key="10">
    <source>
        <dbReference type="PROSITE-ProRule" id="PRU00047"/>
    </source>
</evidence>
<dbReference type="SUPFAM" id="SSF53098">
    <property type="entry name" value="Ribonuclease H-like"/>
    <property type="match status" value="1"/>
</dbReference>
<keyword evidence="1" id="KW-0540">Nuclease</keyword>
<gene>
    <name evidence="13" type="ORF">CEUSTIGMA_g11335.t1</name>
</gene>
<dbReference type="PROSITE" id="PS50158">
    <property type="entry name" value="ZF_CCHC"/>
    <property type="match status" value="1"/>
</dbReference>